<dbReference type="Proteomes" id="UP000029453">
    <property type="component" value="Unassembled WGS sequence"/>
</dbReference>
<evidence type="ECO:0000313" key="2">
    <source>
        <dbReference type="EMBL" id="GAC42101.1"/>
    </source>
</evidence>
<evidence type="ECO:0000313" key="3">
    <source>
        <dbReference type="Proteomes" id="UP000029453"/>
    </source>
</evidence>
<name>M9LNV7_PAEPP</name>
<sequence length="91" mass="10110">MKKLFLVMMLAVFMTLGGTSAFAQEIPVTTNLELAQKVQEVTAFETGETYEQSVSESKVREERSAFWVKVVESVVVEVATALILPDVEHSE</sequence>
<keyword evidence="3" id="KW-1185">Reference proteome</keyword>
<feature type="chain" id="PRO_5004099836" evidence="1">
    <location>
        <begin position="24"/>
        <end position="91"/>
    </location>
</feature>
<dbReference type="AlphaFoldDB" id="M9LNV7"/>
<accession>M9LNV7</accession>
<reference evidence="2 3" key="1">
    <citation type="submission" date="2012-10" db="EMBL/GenBank/DDBJ databases">
        <title>Draft Genome Sequence of Paenibacillus popilliae ATCC 14706T.</title>
        <authorList>
            <person name="Iiyama K."/>
            <person name="Mori K."/>
            <person name="Mon H."/>
            <person name="Chieda Y."/>
            <person name="Lee J.M."/>
            <person name="Kusakabe T."/>
            <person name="Tashiro K."/>
            <person name="Asano S."/>
            <person name="Yasunaga-Aoki C."/>
            <person name="Shimizu S."/>
        </authorList>
    </citation>
    <scope>NUCLEOTIDE SEQUENCE [LARGE SCALE GENOMIC DNA]</scope>
    <source>
        <strain evidence="2 3">ATCC 14706</strain>
    </source>
</reference>
<dbReference type="RefSeq" id="WP_006285501.1">
    <property type="nucleotide sequence ID" value="NZ_BALG01000072.1"/>
</dbReference>
<protein>
    <submittedName>
        <fullName evidence="2">Outer membrane receptor protein</fullName>
    </submittedName>
</protein>
<organism evidence="2 3">
    <name type="scientific">Paenibacillus popilliae ATCC 14706</name>
    <dbReference type="NCBI Taxonomy" id="1212764"/>
    <lineage>
        <taxon>Bacteria</taxon>
        <taxon>Bacillati</taxon>
        <taxon>Bacillota</taxon>
        <taxon>Bacilli</taxon>
        <taxon>Bacillales</taxon>
        <taxon>Paenibacillaceae</taxon>
        <taxon>Paenibacillus</taxon>
    </lineage>
</organism>
<keyword evidence="1" id="KW-0732">Signal</keyword>
<gene>
    <name evidence="2" type="ORF">PPOP_1458</name>
</gene>
<dbReference type="EMBL" id="BALG01000072">
    <property type="protein sequence ID" value="GAC42101.1"/>
    <property type="molecule type" value="Genomic_DNA"/>
</dbReference>
<proteinExistence type="predicted"/>
<evidence type="ECO:0000256" key="1">
    <source>
        <dbReference type="SAM" id="SignalP"/>
    </source>
</evidence>
<comment type="caution">
    <text evidence="2">The sequence shown here is derived from an EMBL/GenBank/DDBJ whole genome shotgun (WGS) entry which is preliminary data.</text>
</comment>
<feature type="signal peptide" evidence="1">
    <location>
        <begin position="1"/>
        <end position="23"/>
    </location>
</feature>
<keyword evidence="2" id="KW-0675">Receptor</keyword>